<dbReference type="InterPro" id="IPR021705">
    <property type="entry name" value="DUF3288"/>
</dbReference>
<dbReference type="HOGENOM" id="CLU_160065_0_0_3"/>
<evidence type="ECO:0008006" key="3">
    <source>
        <dbReference type="Google" id="ProtNLM"/>
    </source>
</evidence>
<dbReference type="Proteomes" id="UP000001420">
    <property type="component" value="Chromosome"/>
</dbReference>
<dbReference type="EnsemblBacteria" id="AAP99787">
    <property type="protein sequence ID" value="AAP99787"/>
    <property type="gene ID" value="Pro_0743"/>
</dbReference>
<dbReference type="OrthoDB" id="514226at2"/>
<dbReference type="KEGG" id="pma:Pro_0743"/>
<dbReference type="AlphaFoldDB" id="Q7VCJ7"/>
<dbReference type="STRING" id="167539.Pro_0743"/>
<evidence type="ECO:0000313" key="2">
    <source>
        <dbReference type="Proteomes" id="UP000001420"/>
    </source>
</evidence>
<organism evidence="1 2">
    <name type="scientific">Prochlorococcus marinus (strain SARG / CCMP1375 / SS120)</name>
    <dbReference type="NCBI Taxonomy" id="167539"/>
    <lineage>
        <taxon>Bacteria</taxon>
        <taxon>Bacillati</taxon>
        <taxon>Cyanobacteriota</taxon>
        <taxon>Cyanophyceae</taxon>
        <taxon>Synechococcales</taxon>
        <taxon>Prochlorococcaceae</taxon>
        <taxon>Prochlorococcus</taxon>
    </lineage>
</organism>
<accession>Q7VCJ7</accession>
<dbReference type="EMBL" id="AE017126">
    <property type="protein sequence ID" value="AAP99787.1"/>
    <property type="molecule type" value="Genomic_DNA"/>
</dbReference>
<proteinExistence type="predicted"/>
<name>Q7VCJ7_PROMA</name>
<gene>
    <name evidence="1" type="ordered locus">Pro_0743</name>
</gene>
<dbReference type="eggNOG" id="ENOG5034ANA">
    <property type="taxonomic scope" value="Bacteria"/>
</dbReference>
<dbReference type="Pfam" id="PF11691">
    <property type="entry name" value="DUF3288"/>
    <property type="match status" value="1"/>
</dbReference>
<evidence type="ECO:0000313" key="1">
    <source>
        <dbReference type="EMBL" id="AAP99787.1"/>
    </source>
</evidence>
<keyword evidence="2" id="KW-1185">Reference proteome</keyword>
<sequence>MGDQNHPLYSTDRENVNRLLSKNSPEDEDLIDIARLFMRYENFPGAKDLQMDMLKILKLWGITKEELHSSTREIWRKGYRPDSFPEEMLGSSFDTSENSVN</sequence>
<reference evidence="1 2" key="1">
    <citation type="journal article" date="2003" name="Proc. Natl. Acad. Sci. U.S.A.">
        <title>Genome sequence of the cyanobacterium Prochlorococcus marinus SS120, a nearly minimal oxyphototrophic genome.</title>
        <authorList>
            <person name="Dufresne A."/>
            <person name="Salanoubat M."/>
            <person name="Partensky F."/>
            <person name="Artiguenave F."/>
            <person name="Axmann I.M."/>
            <person name="Barbe V."/>
            <person name="Duprat S."/>
            <person name="Galperin M.Y."/>
            <person name="Koonin E.V."/>
            <person name="Le Gall F."/>
            <person name="Makarova K.S."/>
            <person name="Ostrowski M."/>
            <person name="Oztas S."/>
            <person name="Robert C."/>
            <person name="Rogozin I.B."/>
            <person name="Scanlan D.J."/>
            <person name="Tandeau de Marsac N."/>
            <person name="Weissenbach J."/>
            <person name="Wincker P."/>
            <person name="Wolf Y.I."/>
            <person name="Hess W.R."/>
        </authorList>
    </citation>
    <scope>NUCLEOTIDE SEQUENCE [LARGE SCALE GENOMIC DNA]</scope>
    <source>
        <strain evidence="2">SARG / CCMP1375 / SS120</strain>
    </source>
</reference>
<dbReference type="PATRIC" id="fig|167539.5.peg.785"/>
<dbReference type="RefSeq" id="WP_011124895.1">
    <property type="nucleotide sequence ID" value="NC_005042.1"/>
</dbReference>
<protein>
    <recommendedName>
        <fullName evidence="3">DUF3288 domain-containing protein</fullName>
    </recommendedName>
</protein>